<dbReference type="EMBL" id="JFHR01000056">
    <property type="protein sequence ID" value="KEQ52027.1"/>
    <property type="molecule type" value="Genomic_DNA"/>
</dbReference>
<dbReference type="RefSeq" id="WP_037455439.1">
    <property type="nucleotide sequence ID" value="NZ_JFHR01000056.1"/>
</dbReference>
<dbReference type="eggNOG" id="COG1024">
    <property type="taxonomic scope" value="Bacteria"/>
</dbReference>
<accession>A0A081RA04</accession>
<dbReference type="OrthoDB" id="7225138at2"/>
<reference evidence="2 3" key="1">
    <citation type="submission" date="2014-02" db="EMBL/GenBank/DDBJ databases">
        <title>Whole genome sequence of Sphingobium chlorophenolicum NBRC 16172.</title>
        <authorList>
            <person name="Gan H.M."/>
            <person name="Gan H.Y."/>
            <person name="Chew T.H."/>
            <person name="Savka M.A."/>
        </authorList>
    </citation>
    <scope>NUCLEOTIDE SEQUENCE [LARGE SCALE GENOMIC DNA]</scope>
    <source>
        <strain evidence="2 3">NBRC 16172</strain>
    </source>
</reference>
<sequence>MQTVEIDRPSPEIAVVRLNRPAAMNALSMRMRQEFVQCMADAEADPDCRIVILTGAGKAFCAGLDLAELGENAEALLPMGADDPVAAVECFSGPVIAAINGAAVTGGFELVLACDVLIASERARFADTHAQVGVMPGWGLSQRLSRAVGVYRAKEMSLTGRFVNALEAERWGLVNRVVAPDDLLPSALELAKMMLAAAPGMLARYKNLITQGFGDTLASALAEEKRRADDFNHGVESDAIAGRRDAVQARGRGG</sequence>
<dbReference type="CDD" id="cd06558">
    <property type="entry name" value="crotonase-like"/>
    <property type="match status" value="1"/>
</dbReference>
<keyword evidence="2" id="KW-0413">Isomerase</keyword>
<dbReference type="Proteomes" id="UP000028411">
    <property type="component" value="Unassembled WGS sequence"/>
</dbReference>
<protein>
    <submittedName>
        <fullName evidence="2">Enoyl-CoA hydratase/isomerase</fullName>
    </submittedName>
</protein>
<dbReference type="Gene3D" id="3.90.226.10">
    <property type="entry name" value="2-enoyl-CoA Hydratase, Chain A, domain 1"/>
    <property type="match status" value="1"/>
</dbReference>
<evidence type="ECO:0000256" key="1">
    <source>
        <dbReference type="ARBA" id="ARBA00005254"/>
    </source>
</evidence>
<dbReference type="Pfam" id="PF00378">
    <property type="entry name" value="ECH_1"/>
    <property type="match status" value="1"/>
</dbReference>
<dbReference type="PATRIC" id="fig|46429.4.peg.3698"/>
<dbReference type="GO" id="GO:0016853">
    <property type="term" value="F:isomerase activity"/>
    <property type="evidence" value="ECO:0007669"/>
    <property type="project" value="UniProtKB-KW"/>
</dbReference>
<gene>
    <name evidence="2" type="ORF">BV95_03711</name>
</gene>
<dbReference type="SUPFAM" id="SSF52096">
    <property type="entry name" value="ClpP/crotonase"/>
    <property type="match status" value="1"/>
</dbReference>
<dbReference type="PANTHER" id="PTHR43802:SF1">
    <property type="entry name" value="IP11341P-RELATED"/>
    <property type="match status" value="1"/>
</dbReference>
<dbReference type="InterPro" id="IPR001753">
    <property type="entry name" value="Enoyl-CoA_hydra/iso"/>
</dbReference>
<dbReference type="PANTHER" id="PTHR43802">
    <property type="entry name" value="ENOYL-COA HYDRATASE"/>
    <property type="match status" value="1"/>
</dbReference>
<evidence type="ECO:0000313" key="3">
    <source>
        <dbReference type="Proteomes" id="UP000028411"/>
    </source>
</evidence>
<dbReference type="InterPro" id="IPR029045">
    <property type="entry name" value="ClpP/crotonase-like_dom_sf"/>
</dbReference>
<name>A0A081RA04_SPHCR</name>
<comment type="caution">
    <text evidence="2">The sequence shown here is derived from an EMBL/GenBank/DDBJ whole genome shotgun (WGS) entry which is preliminary data.</text>
</comment>
<evidence type="ECO:0000313" key="2">
    <source>
        <dbReference type="EMBL" id="KEQ52027.1"/>
    </source>
</evidence>
<dbReference type="NCBIfam" id="NF004840">
    <property type="entry name" value="PRK06190.1"/>
    <property type="match status" value="1"/>
</dbReference>
<organism evidence="2 3">
    <name type="scientific">Sphingobium chlorophenolicum</name>
    <dbReference type="NCBI Taxonomy" id="46429"/>
    <lineage>
        <taxon>Bacteria</taxon>
        <taxon>Pseudomonadati</taxon>
        <taxon>Pseudomonadota</taxon>
        <taxon>Alphaproteobacteria</taxon>
        <taxon>Sphingomonadales</taxon>
        <taxon>Sphingomonadaceae</taxon>
        <taxon>Sphingobium</taxon>
    </lineage>
</organism>
<proteinExistence type="inferred from homology"/>
<dbReference type="AlphaFoldDB" id="A0A081RA04"/>
<comment type="similarity">
    <text evidence="1">Belongs to the enoyl-CoA hydratase/isomerase family.</text>
</comment>